<proteinExistence type="predicted"/>
<keyword evidence="2" id="KW-1185">Reference proteome</keyword>
<gene>
    <name evidence="1" type="ORF">V7S43_008866</name>
</gene>
<dbReference type="EMBL" id="JBIMZQ010000018">
    <property type="protein sequence ID" value="KAL3666075.1"/>
    <property type="molecule type" value="Genomic_DNA"/>
</dbReference>
<protein>
    <recommendedName>
        <fullName evidence="3">Ankyrin repeat-containing domain</fullName>
    </recommendedName>
</protein>
<accession>A0ABD3FGL1</accession>
<dbReference type="PANTHER" id="PTHR46586:SF3">
    <property type="entry name" value="ANKYRIN REPEAT-CONTAINING PROTEIN"/>
    <property type="match status" value="1"/>
</dbReference>
<organism evidence="1 2">
    <name type="scientific">Phytophthora oleae</name>
    <dbReference type="NCBI Taxonomy" id="2107226"/>
    <lineage>
        <taxon>Eukaryota</taxon>
        <taxon>Sar</taxon>
        <taxon>Stramenopiles</taxon>
        <taxon>Oomycota</taxon>
        <taxon>Peronosporomycetes</taxon>
        <taxon>Peronosporales</taxon>
        <taxon>Peronosporaceae</taxon>
        <taxon>Phytophthora</taxon>
    </lineage>
</organism>
<name>A0ABD3FGL1_9STRA</name>
<reference evidence="1 2" key="1">
    <citation type="submission" date="2024-09" db="EMBL/GenBank/DDBJ databases">
        <title>Genome sequencing and assembly of Phytophthora oleae, isolate VK10A, causative agent of rot of olive drupes.</title>
        <authorList>
            <person name="Conti Taguali S."/>
            <person name="Riolo M."/>
            <person name="La Spada F."/>
            <person name="Cacciola S.O."/>
            <person name="Dionisio G."/>
        </authorList>
    </citation>
    <scope>NUCLEOTIDE SEQUENCE [LARGE SCALE GENOMIC DNA]</scope>
    <source>
        <strain evidence="1 2">VK10A</strain>
    </source>
</reference>
<dbReference type="Gene3D" id="1.25.40.20">
    <property type="entry name" value="Ankyrin repeat-containing domain"/>
    <property type="match status" value="1"/>
</dbReference>
<sequence length="133" mass="14820">MDVVVIEAARNGNLDVVQWVYSHTTVNSTEEAMASAAGGGHFPVVKWLHENLPHEDFKNAVMDEAARCGDLSLLKWLHTNRPDEGWSTFGIDNAARGGHLHILRWLRDHEVLNEDSDYSAYECNGAGVYGKPF</sequence>
<dbReference type="InterPro" id="IPR036770">
    <property type="entry name" value="Ankyrin_rpt-contain_sf"/>
</dbReference>
<comment type="caution">
    <text evidence="1">The sequence shown here is derived from an EMBL/GenBank/DDBJ whole genome shotgun (WGS) entry which is preliminary data.</text>
</comment>
<dbReference type="Proteomes" id="UP001632037">
    <property type="component" value="Unassembled WGS sequence"/>
</dbReference>
<dbReference type="Pfam" id="PF13637">
    <property type="entry name" value="Ank_4"/>
    <property type="match status" value="1"/>
</dbReference>
<dbReference type="AlphaFoldDB" id="A0ABD3FGL1"/>
<dbReference type="InterPro" id="IPR052050">
    <property type="entry name" value="SecEffector_AnkRepeat"/>
</dbReference>
<evidence type="ECO:0008006" key="3">
    <source>
        <dbReference type="Google" id="ProtNLM"/>
    </source>
</evidence>
<evidence type="ECO:0000313" key="2">
    <source>
        <dbReference type="Proteomes" id="UP001632037"/>
    </source>
</evidence>
<dbReference type="InterPro" id="IPR002110">
    <property type="entry name" value="Ankyrin_rpt"/>
</dbReference>
<dbReference type="SUPFAM" id="SSF48403">
    <property type="entry name" value="Ankyrin repeat"/>
    <property type="match status" value="1"/>
</dbReference>
<evidence type="ECO:0000313" key="1">
    <source>
        <dbReference type="EMBL" id="KAL3666075.1"/>
    </source>
</evidence>
<dbReference type="PANTHER" id="PTHR46586">
    <property type="entry name" value="ANKYRIN REPEAT-CONTAINING PROTEIN"/>
    <property type="match status" value="1"/>
</dbReference>